<evidence type="ECO:0000313" key="2">
    <source>
        <dbReference type="WBParaSite" id="TREG1_27600.3"/>
    </source>
</evidence>
<evidence type="ECO:0000313" key="1">
    <source>
        <dbReference type="Proteomes" id="UP000050795"/>
    </source>
</evidence>
<reference evidence="1" key="1">
    <citation type="submission" date="2022-06" db="EMBL/GenBank/DDBJ databases">
        <authorList>
            <person name="Berger JAMES D."/>
            <person name="Berger JAMES D."/>
        </authorList>
    </citation>
    <scope>NUCLEOTIDE SEQUENCE [LARGE SCALE GENOMIC DNA]</scope>
</reference>
<accession>A0AA85JFT1</accession>
<proteinExistence type="predicted"/>
<keyword evidence="1" id="KW-1185">Reference proteome</keyword>
<reference evidence="2" key="2">
    <citation type="submission" date="2023-11" db="UniProtKB">
        <authorList>
            <consortium name="WormBaseParasite"/>
        </authorList>
    </citation>
    <scope>IDENTIFICATION</scope>
</reference>
<protein>
    <submittedName>
        <fullName evidence="2">Uncharacterized protein</fullName>
    </submittedName>
</protein>
<dbReference type="WBParaSite" id="TREG1_27600.3">
    <property type="protein sequence ID" value="TREG1_27600.3"/>
    <property type="gene ID" value="TREG1_27600"/>
</dbReference>
<dbReference type="AlphaFoldDB" id="A0AA85JFT1"/>
<name>A0AA85JFT1_TRIRE</name>
<dbReference type="Proteomes" id="UP000050795">
    <property type="component" value="Unassembled WGS sequence"/>
</dbReference>
<organism evidence="1 2">
    <name type="scientific">Trichobilharzia regenti</name>
    <name type="common">Nasal bird schistosome</name>
    <dbReference type="NCBI Taxonomy" id="157069"/>
    <lineage>
        <taxon>Eukaryota</taxon>
        <taxon>Metazoa</taxon>
        <taxon>Spiralia</taxon>
        <taxon>Lophotrochozoa</taxon>
        <taxon>Platyhelminthes</taxon>
        <taxon>Trematoda</taxon>
        <taxon>Digenea</taxon>
        <taxon>Strigeidida</taxon>
        <taxon>Schistosomatoidea</taxon>
        <taxon>Schistosomatidae</taxon>
        <taxon>Trichobilharzia</taxon>
    </lineage>
</organism>
<sequence>MASSSFRNQDFTYSMIWWSPQCVSDSFLYYLECLNLQSSTICCYDLFGLQERSKSPVTDPQIVTLIFTGLQLFSGIPIEFHFLQLTESPPYPF</sequence>